<dbReference type="PANTHER" id="PTHR11875">
    <property type="entry name" value="TESTIS-SPECIFIC Y-ENCODED PROTEIN"/>
    <property type="match status" value="1"/>
</dbReference>
<dbReference type="InterPro" id="IPR037231">
    <property type="entry name" value="NAP-like_sf"/>
</dbReference>
<dbReference type="Pfam" id="PF00956">
    <property type="entry name" value="NAP"/>
    <property type="match status" value="1"/>
</dbReference>
<comment type="similarity">
    <text evidence="1 2">Belongs to the nucleosome assembly protein (NAP) family.</text>
</comment>
<reference evidence="3 4" key="1">
    <citation type="submission" date="2023-10" db="EMBL/GenBank/DDBJ databases">
        <title>Comparative genomics analysis reveals potential genetic determinants of host preference in Cryptosporidium xiaoi.</title>
        <authorList>
            <person name="Xiao L."/>
            <person name="Li J."/>
        </authorList>
    </citation>
    <scope>NUCLEOTIDE SEQUENCE [LARGE SCALE GENOMIC DNA]</scope>
    <source>
        <strain evidence="3 4">52996</strain>
    </source>
</reference>
<dbReference type="GO" id="GO:0005634">
    <property type="term" value="C:nucleus"/>
    <property type="evidence" value="ECO:0007669"/>
    <property type="project" value="InterPro"/>
</dbReference>
<gene>
    <name evidence="3" type="ORF">RS030_142191</name>
</gene>
<dbReference type="SUPFAM" id="SSF143113">
    <property type="entry name" value="NAP-like"/>
    <property type="match status" value="1"/>
</dbReference>
<dbReference type="AlphaFoldDB" id="A0AAV9Y3J8"/>
<keyword evidence="4" id="KW-1185">Reference proteome</keyword>
<dbReference type="Gene3D" id="3.30.1120.90">
    <property type="entry name" value="Nucleosome assembly protein"/>
    <property type="match status" value="1"/>
</dbReference>
<evidence type="ECO:0000256" key="1">
    <source>
        <dbReference type="ARBA" id="ARBA00009947"/>
    </source>
</evidence>
<proteinExistence type="inferred from homology"/>
<dbReference type="GO" id="GO:0006334">
    <property type="term" value="P:nucleosome assembly"/>
    <property type="evidence" value="ECO:0007669"/>
    <property type="project" value="InterPro"/>
</dbReference>
<dbReference type="Proteomes" id="UP001311799">
    <property type="component" value="Unassembled WGS sequence"/>
</dbReference>
<dbReference type="Gene3D" id="4.10.170.10">
    <property type="entry name" value="p53-like tetramerisation domain"/>
    <property type="match status" value="1"/>
</dbReference>
<sequence>MELDKECAKEQMVIQRQFDEKKKPIFVKRREIIEKIPKFWARTISKHPVFIESMQNEDIEVLEHLKDIELDDNLDDEGSYKIKLTFDNSVSEHMEPSVLIKHVIFKDGVETVKEVTKIKWRSESPKSRISKRLFKEGNSKEEDELNNEEIFSFFDFFTDEVNGDGIDIGDIIRRDIYHSPLFYFCEENASEDE</sequence>
<dbReference type="GO" id="GO:0051262">
    <property type="term" value="P:protein tetramerization"/>
    <property type="evidence" value="ECO:0007669"/>
    <property type="project" value="InterPro"/>
</dbReference>
<name>A0AAV9Y3J8_9CRYT</name>
<evidence type="ECO:0000313" key="4">
    <source>
        <dbReference type="Proteomes" id="UP001311799"/>
    </source>
</evidence>
<comment type="caution">
    <text evidence="3">The sequence shown here is derived from an EMBL/GenBank/DDBJ whole genome shotgun (WGS) entry which is preliminary data.</text>
</comment>
<dbReference type="InterPro" id="IPR002164">
    <property type="entry name" value="NAP_family"/>
</dbReference>
<accession>A0AAV9Y3J8</accession>
<evidence type="ECO:0000313" key="3">
    <source>
        <dbReference type="EMBL" id="KAK6590600.1"/>
    </source>
</evidence>
<evidence type="ECO:0000256" key="2">
    <source>
        <dbReference type="RuleBase" id="RU003876"/>
    </source>
</evidence>
<dbReference type="InterPro" id="IPR036674">
    <property type="entry name" value="p53_tetramer_sf"/>
</dbReference>
<dbReference type="EMBL" id="JAWDEY010000005">
    <property type="protein sequence ID" value="KAK6590600.1"/>
    <property type="molecule type" value="Genomic_DNA"/>
</dbReference>
<protein>
    <submittedName>
        <fullName evidence="3">Nucleosome assembly</fullName>
    </submittedName>
</protein>
<organism evidence="3 4">
    <name type="scientific">Cryptosporidium xiaoi</name>
    <dbReference type="NCBI Taxonomy" id="659607"/>
    <lineage>
        <taxon>Eukaryota</taxon>
        <taxon>Sar</taxon>
        <taxon>Alveolata</taxon>
        <taxon>Apicomplexa</taxon>
        <taxon>Conoidasida</taxon>
        <taxon>Coccidia</taxon>
        <taxon>Eucoccidiorida</taxon>
        <taxon>Eimeriorina</taxon>
        <taxon>Cryptosporidiidae</taxon>
        <taxon>Cryptosporidium</taxon>
    </lineage>
</organism>